<dbReference type="Gene3D" id="1.10.238.10">
    <property type="entry name" value="EF-hand"/>
    <property type="match status" value="2"/>
</dbReference>
<gene>
    <name evidence="1" type="ORF">RJT34_24283</name>
</gene>
<protein>
    <submittedName>
        <fullName evidence="1">Uncharacterized protein</fullName>
    </submittedName>
</protein>
<dbReference type="SUPFAM" id="SSF47473">
    <property type="entry name" value="EF-hand"/>
    <property type="match status" value="1"/>
</dbReference>
<name>A0AAN9FMM2_CLITE</name>
<keyword evidence="2" id="KW-1185">Reference proteome</keyword>
<reference evidence="1 2" key="1">
    <citation type="submission" date="2024-01" db="EMBL/GenBank/DDBJ databases">
        <title>The genomes of 5 underutilized Papilionoideae crops provide insights into root nodulation and disease resistance.</title>
        <authorList>
            <person name="Yuan L."/>
        </authorList>
    </citation>
    <scope>NUCLEOTIDE SEQUENCE [LARGE SCALE GENOMIC DNA]</scope>
    <source>
        <strain evidence="1">LY-2023</strain>
        <tissue evidence="1">Leaf</tissue>
    </source>
</reference>
<evidence type="ECO:0000313" key="1">
    <source>
        <dbReference type="EMBL" id="KAK7279237.1"/>
    </source>
</evidence>
<organism evidence="1 2">
    <name type="scientific">Clitoria ternatea</name>
    <name type="common">Butterfly pea</name>
    <dbReference type="NCBI Taxonomy" id="43366"/>
    <lineage>
        <taxon>Eukaryota</taxon>
        <taxon>Viridiplantae</taxon>
        <taxon>Streptophyta</taxon>
        <taxon>Embryophyta</taxon>
        <taxon>Tracheophyta</taxon>
        <taxon>Spermatophyta</taxon>
        <taxon>Magnoliopsida</taxon>
        <taxon>eudicotyledons</taxon>
        <taxon>Gunneridae</taxon>
        <taxon>Pentapetalae</taxon>
        <taxon>rosids</taxon>
        <taxon>fabids</taxon>
        <taxon>Fabales</taxon>
        <taxon>Fabaceae</taxon>
        <taxon>Papilionoideae</taxon>
        <taxon>50 kb inversion clade</taxon>
        <taxon>NPAAA clade</taxon>
        <taxon>indigoferoid/millettioid clade</taxon>
        <taxon>Phaseoleae</taxon>
        <taxon>Clitoria</taxon>
    </lineage>
</organism>
<dbReference type="AlphaFoldDB" id="A0AAN9FMM2"/>
<comment type="caution">
    <text evidence="1">The sequence shown here is derived from an EMBL/GenBank/DDBJ whole genome shotgun (WGS) entry which is preliminary data.</text>
</comment>
<accession>A0AAN9FMM2</accession>
<dbReference type="Proteomes" id="UP001359559">
    <property type="component" value="Unassembled WGS sequence"/>
</dbReference>
<proteinExistence type="predicted"/>
<evidence type="ECO:0000313" key="2">
    <source>
        <dbReference type="Proteomes" id="UP001359559"/>
    </source>
</evidence>
<dbReference type="EMBL" id="JAYKXN010000006">
    <property type="protein sequence ID" value="KAK7279237.1"/>
    <property type="molecule type" value="Genomic_DNA"/>
</dbReference>
<dbReference type="InterPro" id="IPR011992">
    <property type="entry name" value="EF-hand-dom_pair"/>
</dbReference>
<sequence>MHWEAVATADASSDSDQDGNEVTFVIQKKLWLTTESLRADINKNGTNDYCEFITATMDRYKLEKEGNLFEAFQYFDKDNNESSCYTMVVLLSMRIVSYSRVSLHLQDGRISYQDFVTMMRSKC</sequence>